<dbReference type="PROSITE" id="PS00688">
    <property type="entry name" value="SIGMA54_INTERACT_3"/>
    <property type="match status" value="1"/>
</dbReference>
<dbReference type="CDD" id="cd00130">
    <property type="entry name" value="PAS"/>
    <property type="match status" value="1"/>
</dbReference>
<dbReference type="SUPFAM" id="SSF46689">
    <property type="entry name" value="Homeodomain-like"/>
    <property type="match status" value="1"/>
</dbReference>
<dbReference type="Gene3D" id="1.10.10.60">
    <property type="entry name" value="Homeodomain-like"/>
    <property type="match status" value="1"/>
</dbReference>
<keyword evidence="2" id="KW-0067">ATP-binding</keyword>
<dbReference type="InterPro" id="IPR003593">
    <property type="entry name" value="AAA+_ATPase"/>
</dbReference>
<gene>
    <name evidence="7" type="ORF">SAMN02745176_00244</name>
</gene>
<dbReference type="GO" id="GO:0005524">
    <property type="term" value="F:ATP binding"/>
    <property type="evidence" value="ECO:0007669"/>
    <property type="project" value="UniProtKB-KW"/>
</dbReference>
<keyword evidence="8" id="KW-1185">Reference proteome</keyword>
<dbReference type="OrthoDB" id="9803970at2"/>
<dbReference type="InterPro" id="IPR025944">
    <property type="entry name" value="Sigma_54_int_dom_CS"/>
</dbReference>
<dbReference type="Pfam" id="PF00989">
    <property type="entry name" value="PAS"/>
    <property type="match status" value="1"/>
</dbReference>
<dbReference type="GO" id="GO:0006355">
    <property type="term" value="P:regulation of DNA-templated transcription"/>
    <property type="evidence" value="ECO:0007669"/>
    <property type="project" value="InterPro"/>
</dbReference>
<dbReference type="SMART" id="SM00382">
    <property type="entry name" value="AAA"/>
    <property type="match status" value="1"/>
</dbReference>
<dbReference type="InterPro" id="IPR027417">
    <property type="entry name" value="P-loop_NTPase"/>
</dbReference>
<dbReference type="Gene3D" id="3.30.450.20">
    <property type="entry name" value="PAS domain"/>
    <property type="match status" value="1"/>
</dbReference>
<dbReference type="FunFam" id="3.40.50.300:FF:000006">
    <property type="entry name" value="DNA-binding transcriptional regulator NtrC"/>
    <property type="match status" value="1"/>
</dbReference>
<dbReference type="Proteomes" id="UP000184442">
    <property type="component" value="Unassembled WGS sequence"/>
</dbReference>
<dbReference type="InterPro" id="IPR002197">
    <property type="entry name" value="HTH_Fis"/>
</dbReference>
<dbReference type="NCBIfam" id="TIGR00229">
    <property type="entry name" value="sensory_box"/>
    <property type="match status" value="1"/>
</dbReference>
<keyword evidence="4" id="KW-0804">Transcription</keyword>
<evidence type="ECO:0000313" key="7">
    <source>
        <dbReference type="EMBL" id="SHI43088.1"/>
    </source>
</evidence>
<dbReference type="InterPro" id="IPR013767">
    <property type="entry name" value="PAS_fold"/>
</dbReference>
<keyword evidence="1" id="KW-0547">Nucleotide-binding</keyword>
<dbReference type="SMART" id="SM00091">
    <property type="entry name" value="PAS"/>
    <property type="match status" value="1"/>
</dbReference>
<dbReference type="Gene3D" id="1.10.8.60">
    <property type="match status" value="1"/>
</dbReference>
<dbReference type="PANTHER" id="PTHR32071:SF57">
    <property type="entry name" value="C4-DICARBOXYLATE TRANSPORT TRANSCRIPTIONAL REGULATORY PROTEIN DCTD"/>
    <property type="match status" value="1"/>
</dbReference>
<dbReference type="InterPro" id="IPR000014">
    <property type="entry name" value="PAS"/>
</dbReference>
<organism evidence="7 8">
    <name type="scientific">Lutispora thermophila DSM 19022</name>
    <dbReference type="NCBI Taxonomy" id="1122184"/>
    <lineage>
        <taxon>Bacteria</taxon>
        <taxon>Bacillati</taxon>
        <taxon>Bacillota</taxon>
        <taxon>Clostridia</taxon>
        <taxon>Lutisporales</taxon>
        <taxon>Lutisporaceae</taxon>
        <taxon>Lutispora</taxon>
    </lineage>
</organism>
<dbReference type="SUPFAM" id="SSF52540">
    <property type="entry name" value="P-loop containing nucleoside triphosphate hydrolases"/>
    <property type="match status" value="1"/>
</dbReference>
<evidence type="ECO:0000256" key="4">
    <source>
        <dbReference type="ARBA" id="ARBA00023163"/>
    </source>
</evidence>
<feature type="domain" description="Sigma-54 factor interaction" evidence="5">
    <location>
        <begin position="142"/>
        <end position="371"/>
    </location>
</feature>
<dbReference type="PROSITE" id="PS50045">
    <property type="entry name" value="SIGMA54_INTERACT_4"/>
    <property type="match status" value="1"/>
</dbReference>
<dbReference type="Pfam" id="PF02954">
    <property type="entry name" value="HTH_8"/>
    <property type="match status" value="1"/>
</dbReference>
<dbReference type="PROSITE" id="PS50112">
    <property type="entry name" value="PAS"/>
    <property type="match status" value="1"/>
</dbReference>
<dbReference type="Pfam" id="PF00158">
    <property type="entry name" value="Sigma54_activat"/>
    <property type="match status" value="1"/>
</dbReference>
<reference evidence="7 8" key="1">
    <citation type="submission" date="2016-11" db="EMBL/GenBank/DDBJ databases">
        <authorList>
            <person name="Jaros S."/>
            <person name="Januszkiewicz K."/>
            <person name="Wedrychowicz H."/>
        </authorList>
    </citation>
    <scope>NUCLEOTIDE SEQUENCE [LARGE SCALE GENOMIC DNA]</scope>
    <source>
        <strain evidence="7 8">DSM 19022</strain>
    </source>
</reference>
<dbReference type="CDD" id="cd00009">
    <property type="entry name" value="AAA"/>
    <property type="match status" value="1"/>
</dbReference>
<evidence type="ECO:0000259" key="5">
    <source>
        <dbReference type="PROSITE" id="PS50045"/>
    </source>
</evidence>
<feature type="domain" description="PAS" evidence="6">
    <location>
        <begin position="8"/>
        <end position="49"/>
    </location>
</feature>
<protein>
    <submittedName>
        <fullName evidence="7">PAS domain S-box-containing protein</fullName>
    </submittedName>
</protein>
<dbReference type="SUPFAM" id="SSF55785">
    <property type="entry name" value="PYP-like sensor domain (PAS domain)"/>
    <property type="match status" value="1"/>
</dbReference>
<dbReference type="STRING" id="1122184.SAMN02745176_00244"/>
<dbReference type="InterPro" id="IPR035965">
    <property type="entry name" value="PAS-like_dom_sf"/>
</dbReference>
<keyword evidence="3" id="KW-0805">Transcription regulation</keyword>
<dbReference type="PANTHER" id="PTHR32071">
    <property type="entry name" value="TRANSCRIPTIONAL REGULATORY PROTEIN"/>
    <property type="match status" value="1"/>
</dbReference>
<evidence type="ECO:0000256" key="1">
    <source>
        <dbReference type="ARBA" id="ARBA00022741"/>
    </source>
</evidence>
<dbReference type="InterPro" id="IPR002078">
    <property type="entry name" value="Sigma_54_int"/>
</dbReference>
<accession>A0A1M6B3A3</accession>
<dbReference type="AlphaFoldDB" id="A0A1M6B3A3"/>
<dbReference type="InterPro" id="IPR009057">
    <property type="entry name" value="Homeodomain-like_sf"/>
</dbReference>
<dbReference type="EMBL" id="FQZS01000003">
    <property type="protein sequence ID" value="SHI43088.1"/>
    <property type="molecule type" value="Genomic_DNA"/>
</dbReference>
<dbReference type="Gene3D" id="3.40.50.300">
    <property type="entry name" value="P-loop containing nucleotide triphosphate hydrolases"/>
    <property type="match status" value="1"/>
</dbReference>
<evidence type="ECO:0000313" key="8">
    <source>
        <dbReference type="Proteomes" id="UP000184442"/>
    </source>
</evidence>
<dbReference type="GO" id="GO:0043565">
    <property type="term" value="F:sequence-specific DNA binding"/>
    <property type="evidence" value="ECO:0007669"/>
    <property type="project" value="InterPro"/>
</dbReference>
<evidence type="ECO:0000259" key="6">
    <source>
        <dbReference type="PROSITE" id="PS50112"/>
    </source>
</evidence>
<evidence type="ECO:0000256" key="2">
    <source>
        <dbReference type="ARBA" id="ARBA00022840"/>
    </source>
</evidence>
<dbReference type="InterPro" id="IPR058031">
    <property type="entry name" value="AAA_lid_NorR"/>
</dbReference>
<sequence length="451" mass="50896">MLEIVGWIRLILNSLSEGVLIIDKDSKVVYINDAYTKITGVKHDDIIGKPLSSVRKGAQLPTVIKTGKEILRVLRKEEDSEYFVNMYPIVFEGEIIGGISIVTAIDDAYYLSEKLNQLRDKNRFLLKALQYSSSAKYTFDDIIAESKLSLKTKDLAMKIAKTDNPVLLQAETGCGKELYAQAIHSGSSRKDGPFIAVNCATLSPDLLESELFGYEEGAFTGAKKKGKVGLFEMANYGTLFLDEISEMEYSLQAKLLRVLQEQTIRKIGGTNEIKVDVRIICACNVDLLKYTNEGKFRKDLYFRISTFPIFISPLRERKEDILPLTDLMLKNISINLKRNIQISSDALNVLMNYNWPGNIRELKNVLEFSATFAQNGTIQVQHLPEVIQRSVLNSYSYNAANEKNLAERVKEFEKNEIERALDLFGNTVEGKKKAAKYLGISLASLYNKLNY</sequence>
<dbReference type="Pfam" id="PF25601">
    <property type="entry name" value="AAA_lid_14"/>
    <property type="match status" value="1"/>
</dbReference>
<proteinExistence type="predicted"/>
<evidence type="ECO:0000256" key="3">
    <source>
        <dbReference type="ARBA" id="ARBA00023015"/>
    </source>
</evidence>
<name>A0A1M6B3A3_9FIRM</name>